<feature type="region of interest" description="Disordered" evidence="7">
    <location>
        <begin position="1090"/>
        <end position="1124"/>
    </location>
</feature>
<dbReference type="Pfam" id="PF02714">
    <property type="entry name" value="RSN1_7TM"/>
    <property type="match status" value="1"/>
</dbReference>
<dbReference type="InterPro" id="IPR027815">
    <property type="entry name" value="CSC1/OSCA1-like_cyt"/>
</dbReference>
<comment type="caution">
    <text evidence="12">The sequence shown here is derived from an EMBL/GenBank/DDBJ whole genome shotgun (WGS) entry which is preliminary data.</text>
</comment>
<dbReference type="InterPro" id="IPR045122">
    <property type="entry name" value="Csc1-like"/>
</dbReference>
<feature type="transmembrane region" description="Helical" evidence="8">
    <location>
        <begin position="557"/>
        <end position="581"/>
    </location>
</feature>
<feature type="transmembrane region" description="Helical" evidence="8">
    <location>
        <begin position="810"/>
        <end position="832"/>
    </location>
</feature>
<evidence type="ECO:0000256" key="1">
    <source>
        <dbReference type="ARBA" id="ARBA00004141"/>
    </source>
</evidence>
<feature type="transmembrane region" description="Helical" evidence="8">
    <location>
        <begin position="652"/>
        <end position="674"/>
    </location>
</feature>
<dbReference type="Proteomes" id="UP001527925">
    <property type="component" value="Unassembled WGS sequence"/>
</dbReference>
<feature type="transmembrane region" description="Helical" evidence="8">
    <location>
        <begin position="249"/>
        <end position="270"/>
    </location>
</feature>
<organism evidence="12 13">
    <name type="scientific">Polyrhizophydium stewartii</name>
    <dbReference type="NCBI Taxonomy" id="2732419"/>
    <lineage>
        <taxon>Eukaryota</taxon>
        <taxon>Fungi</taxon>
        <taxon>Fungi incertae sedis</taxon>
        <taxon>Chytridiomycota</taxon>
        <taxon>Chytridiomycota incertae sedis</taxon>
        <taxon>Chytridiomycetes</taxon>
        <taxon>Rhizophydiales</taxon>
        <taxon>Rhizophydiales incertae sedis</taxon>
        <taxon>Polyrhizophydium</taxon>
    </lineage>
</organism>
<feature type="domain" description="CSC1/OSCA1-like 7TM region" evidence="9">
    <location>
        <begin position="557"/>
        <end position="830"/>
    </location>
</feature>
<feature type="region of interest" description="Disordered" evidence="7">
    <location>
        <begin position="1"/>
        <end position="41"/>
    </location>
</feature>
<name>A0ABR4NJA1_9FUNG</name>
<feature type="region of interest" description="Disordered" evidence="7">
    <location>
        <begin position="909"/>
        <end position="928"/>
    </location>
</feature>
<reference evidence="12 13" key="1">
    <citation type="submission" date="2023-09" db="EMBL/GenBank/DDBJ databases">
        <title>Pangenome analysis of Batrachochytrium dendrobatidis and related Chytrids.</title>
        <authorList>
            <person name="Yacoub M.N."/>
            <person name="Stajich J.E."/>
            <person name="James T.Y."/>
        </authorList>
    </citation>
    <scope>NUCLEOTIDE SEQUENCE [LARGE SCALE GENOMIC DNA]</scope>
    <source>
        <strain evidence="12 13">JEL0888</strain>
    </source>
</reference>
<feature type="transmembrane region" description="Helical" evidence="8">
    <location>
        <begin position="114"/>
        <end position="143"/>
    </location>
</feature>
<dbReference type="EMBL" id="JADGIZ020000002">
    <property type="protein sequence ID" value="KAL2919600.1"/>
    <property type="molecule type" value="Genomic_DNA"/>
</dbReference>
<feature type="compositionally biased region" description="Polar residues" evidence="7">
    <location>
        <begin position="1000"/>
        <end position="1015"/>
    </location>
</feature>
<feature type="compositionally biased region" description="Polar residues" evidence="7">
    <location>
        <begin position="1050"/>
        <end position="1061"/>
    </location>
</feature>
<keyword evidence="6 8" id="KW-0472">Membrane</keyword>
<dbReference type="InterPro" id="IPR032880">
    <property type="entry name" value="CSC1/OSCA1-like_N"/>
</dbReference>
<evidence type="ECO:0000313" key="12">
    <source>
        <dbReference type="EMBL" id="KAL2919600.1"/>
    </source>
</evidence>
<feature type="region of interest" description="Disordered" evidence="7">
    <location>
        <begin position="986"/>
        <end position="1061"/>
    </location>
</feature>
<feature type="transmembrane region" description="Helical" evidence="8">
    <location>
        <begin position="861"/>
        <end position="882"/>
    </location>
</feature>
<accession>A0ABR4NJA1</accession>
<feature type="compositionally biased region" description="Low complexity" evidence="7">
    <location>
        <begin position="1090"/>
        <end position="1101"/>
    </location>
</feature>
<keyword evidence="3" id="KW-0813">Transport</keyword>
<feature type="compositionally biased region" description="Low complexity" evidence="7">
    <location>
        <begin position="7"/>
        <end position="24"/>
    </location>
</feature>
<evidence type="ECO:0000256" key="3">
    <source>
        <dbReference type="ARBA" id="ARBA00022448"/>
    </source>
</evidence>
<evidence type="ECO:0000259" key="9">
    <source>
        <dbReference type="Pfam" id="PF02714"/>
    </source>
</evidence>
<dbReference type="PANTHER" id="PTHR13018">
    <property type="entry name" value="PROBABLE MEMBRANE PROTEIN DUF221-RELATED"/>
    <property type="match status" value="1"/>
</dbReference>
<dbReference type="Pfam" id="PF13967">
    <property type="entry name" value="RSN1_TM"/>
    <property type="match status" value="1"/>
</dbReference>
<evidence type="ECO:0000256" key="5">
    <source>
        <dbReference type="ARBA" id="ARBA00022989"/>
    </source>
</evidence>
<proteinExistence type="inferred from homology"/>
<sequence length="1343" mass="145905">MRHRGNRASPGAARAGRPPAAALPADREPGLQNTPFSARSRPAVSSPAAAILAVLVAAVSAAASSSAPTSLLAPNTTTAVADAPRRWPPPPSRTARLLETPTADPTKRRSNQGILVPLTTFVSVGLACFLTFCIVRTCFLDIYSPRRVLTRGRPPRLRKGLFSWIPVVFRTKENVLINTVGLDAIMLLRFFKMGYRMFAVFTVLGMGVLAPVNFYAHPPPLANATTGYQIEDLMLPALSVDNVPNKSKYLRVHMAFTWLFSLLTIAYVVAHYRGFVRLKMQYDEHALRQTKMSKIEMRSVMVFGIPREMRNEIDLASYFESLGVGNVESVVLCRNWSHLRNAIQKRAHFLNKLETVFAQVARRHAANERTSCLGWLLGCCGLCIPRPRPGAAPSARNGRREILRGNSAVRVSSLLSPEHAPLLPRGAFASTESVNPAAIEVLSRIDAMNSSWRPQHRTGFLGLFGTLVDSAEFYAAKFHEWDRLVERFRRMPERSAPTAVGIVTFESPVSATLVSQAVLQRRPFACMTKMAPEPRDMYWPNLSSKTASSYTKAIRGLLVYGSLFMLVFFSTFIVSSIAGLIDLGQLAVYVPVLGAILKDIPDTWIQFIQGVIPAALLTLWTSSLPSVLLILCQIQGIEASSWIEMSLLTKYFSYQLWNILFLTVFARTFVYEIIPNPQMVIELLGQMVPKSSTTLINYVILQAAAVYPAQLLLVAPLILTWLSRFSPLSRSTPRQTSDAYYPSVLTCINYGVAYPVPMIIFVIGVVYAPIAPLILPFCALFFAVGYFVYKYLLMYVHLPRYESKGIATRLVVNRCLSSLIIMQLTMMGLLALKASGDGARKKAGQGGMQTLLSEPTPWSDYAQMVSGVLPLLAITMFVYGWLSQGYDKQIIHIPLEILGKIANEFATRAHDGQDPASPPSGSAGAGAGANRRAVIPLISGSAVPGVGTGVPASASSSLASSMHDIRGMSSSRLSVGRELNDFAARRPITVQSRHRDGLTRLSTSSGAGRQGSSTAGAAEAHSMGGADATGVHDGSGPSSALSSPDRHASPIQSSSGVRRKLSSMSLQAGQFSIFADPAAAEASPFDAALETDSDPLLSSSDSARRESPRSQANAGSVGSTGGGAMALDAEAQRTMSDEEERLSLGIHLEPPMTRVPGVLDAPVEAASAVLRYGDDAELDGHAARRRSTDTDPAREDIQLRTYVHPALIGKLPVPWLPGREQPQRLVELREEQARTQREVWRRLVAQQRVGMQAATEDDHLAADGVPDQPGAAPQRNGGRRLPRHSSGPLPTRPDFFDPDDELGLSIDEVHAQSRAGRGRGGPVLGRIRSFVDGFTSWVHLTMS</sequence>
<evidence type="ECO:0000256" key="8">
    <source>
        <dbReference type="SAM" id="Phobius"/>
    </source>
</evidence>
<evidence type="ECO:0000256" key="2">
    <source>
        <dbReference type="ARBA" id="ARBA00007779"/>
    </source>
</evidence>
<feature type="transmembrane region" description="Helical" evidence="8">
    <location>
        <begin position="770"/>
        <end position="789"/>
    </location>
</feature>
<feature type="domain" description="CSC1/OSCA1-like cytosolic" evidence="11">
    <location>
        <begin position="298"/>
        <end position="541"/>
    </location>
</feature>
<feature type="domain" description="CSC1/OSCA1-like N-terminal transmembrane" evidence="10">
    <location>
        <begin position="115"/>
        <end position="269"/>
    </location>
</feature>
<evidence type="ECO:0000256" key="7">
    <source>
        <dbReference type="SAM" id="MobiDB-lite"/>
    </source>
</evidence>
<feature type="transmembrane region" description="Helical" evidence="8">
    <location>
        <begin position="195"/>
        <end position="216"/>
    </location>
</feature>
<evidence type="ECO:0000259" key="10">
    <source>
        <dbReference type="Pfam" id="PF13967"/>
    </source>
</evidence>
<evidence type="ECO:0008006" key="14">
    <source>
        <dbReference type="Google" id="ProtNLM"/>
    </source>
</evidence>
<comment type="subcellular location">
    <subcellularLocation>
        <location evidence="1">Membrane</location>
        <topology evidence="1">Multi-pass membrane protein</topology>
    </subcellularLocation>
</comment>
<feature type="transmembrane region" description="Helical" evidence="8">
    <location>
        <begin position="694"/>
        <end position="719"/>
    </location>
</feature>
<evidence type="ECO:0000259" key="11">
    <source>
        <dbReference type="Pfam" id="PF14703"/>
    </source>
</evidence>
<keyword evidence="13" id="KW-1185">Reference proteome</keyword>
<dbReference type="PANTHER" id="PTHR13018:SF5">
    <property type="entry name" value="RE44586P"/>
    <property type="match status" value="1"/>
</dbReference>
<dbReference type="InterPro" id="IPR003864">
    <property type="entry name" value="CSC1/OSCA1-like_7TM"/>
</dbReference>
<keyword evidence="4 8" id="KW-0812">Transmembrane</keyword>
<gene>
    <name evidence="12" type="ORF">HK105_200512</name>
</gene>
<keyword evidence="5 8" id="KW-1133">Transmembrane helix</keyword>
<comment type="similarity">
    <text evidence="2">Belongs to the CSC1 (TC 1.A.17) family.</text>
</comment>
<feature type="transmembrane region" description="Helical" evidence="8">
    <location>
        <begin position="607"/>
        <end position="631"/>
    </location>
</feature>
<feature type="region of interest" description="Disordered" evidence="7">
    <location>
        <begin position="1260"/>
        <end position="1301"/>
    </location>
</feature>
<feature type="transmembrane region" description="Helical" evidence="8">
    <location>
        <begin position="740"/>
        <end position="764"/>
    </location>
</feature>
<dbReference type="Pfam" id="PF14703">
    <property type="entry name" value="PHM7_cyt"/>
    <property type="match status" value="1"/>
</dbReference>
<feature type="transmembrane region" description="Helical" evidence="8">
    <location>
        <begin position="48"/>
        <end position="67"/>
    </location>
</feature>
<feature type="region of interest" description="Disordered" evidence="7">
    <location>
        <begin position="67"/>
        <end position="109"/>
    </location>
</feature>
<evidence type="ECO:0000256" key="4">
    <source>
        <dbReference type="ARBA" id="ARBA00022692"/>
    </source>
</evidence>
<evidence type="ECO:0000313" key="13">
    <source>
        <dbReference type="Proteomes" id="UP001527925"/>
    </source>
</evidence>
<protein>
    <recommendedName>
        <fullName evidence="14">DUF221-domain-containing protein</fullName>
    </recommendedName>
</protein>
<evidence type="ECO:0000256" key="6">
    <source>
        <dbReference type="ARBA" id="ARBA00023136"/>
    </source>
</evidence>